<dbReference type="AlphaFoldDB" id="A0A383DFY9"/>
<accession>A0A383DFY9</accession>
<gene>
    <name evidence="1" type="ORF">METZ01_LOCUS496261</name>
</gene>
<feature type="non-terminal residue" evidence="1">
    <location>
        <position position="1"/>
    </location>
</feature>
<sequence>LLLKYPVFRTKSPAPVLSRRTSKNLISGSIV</sequence>
<reference evidence="1" key="1">
    <citation type="submission" date="2018-05" db="EMBL/GenBank/DDBJ databases">
        <authorList>
            <person name="Lanie J.A."/>
            <person name="Ng W.-L."/>
            <person name="Kazmierczak K.M."/>
            <person name="Andrzejewski T.M."/>
            <person name="Davidsen T.M."/>
            <person name="Wayne K.J."/>
            <person name="Tettelin H."/>
            <person name="Glass J.I."/>
            <person name="Rusch D."/>
            <person name="Podicherti R."/>
            <person name="Tsui H.-C.T."/>
            <person name="Winkler M.E."/>
        </authorList>
    </citation>
    <scope>NUCLEOTIDE SEQUENCE</scope>
</reference>
<name>A0A383DFY9_9ZZZZ</name>
<protein>
    <submittedName>
        <fullName evidence="1">Uncharacterized protein</fullName>
    </submittedName>
</protein>
<organism evidence="1">
    <name type="scientific">marine metagenome</name>
    <dbReference type="NCBI Taxonomy" id="408172"/>
    <lineage>
        <taxon>unclassified sequences</taxon>
        <taxon>metagenomes</taxon>
        <taxon>ecological metagenomes</taxon>
    </lineage>
</organism>
<dbReference type="EMBL" id="UINC01217001">
    <property type="protein sequence ID" value="SVE43407.1"/>
    <property type="molecule type" value="Genomic_DNA"/>
</dbReference>
<proteinExistence type="predicted"/>
<feature type="non-terminal residue" evidence="1">
    <location>
        <position position="31"/>
    </location>
</feature>
<evidence type="ECO:0000313" key="1">
    <source>
        <dbReference type="EMBL" id="SVE43407.1"/>
    </source>
</evidence>